<evidence type="ECO:0000256" key="1">
    <source>
        <dbReference type="ARBA" id="ARBA00022694"/>
    </source>
</evidence>
<dbReference type="InterPro" id="IPR040777">
    <property type="entry name" value="DUF5591"/>
</dbReference>
<dbReference type="Gene3D" id="3.40.50.10630">
    <property type="entry name" value="Uracil-DNA glycosylase-like"/>
    <property type="match status" value="1"/>
</dbReference>
<dbReference type="RefSeq" id="WP_285272848.1">
    <property type="nucleotide sequence ID" value="NZ_JASNVW010000001.1"/>
</dbReference>
<dbReference type="AlphaFoldDB" id="A0ABD4Z4K9"/>
<dbReference type="InterPro" id="IPR036895">
    <property type="entry name" value="Uracil-DNA_glycosylase-like_sf"/>
</dbReference>
<gene>
    <name evidence="3" type="ORF">QPL79_00610</name>
</gene>
<accession>A0ABD4Z4K9</accession>
<dbReference type="Proteomes" id="UP001529235">
    <property type="component" value="Unassembled WGS sequence"/>
</dbReference>
<feature type="domain" description="DUF5591" evidence="2">
    <location>
        <begin position="51"/>
        <end position="188"/>
    </location>
</feature>
<name>A0ABD4Z4K9_9CREN</name>
<reference evidence="3 4" key="1">
    <citation type="submission" date="2023-05" db="EMBL/GenBank/DDBJ databases">
        <title>A new hyperthermophilic archaea 'Ignisphaera cupida' sp. nov. and description of the family 'Ignisphaeraceae' fam. nov.</title>
        <authorList>
            <person name="Podosokorskaya O.A."/>
            <person name="Elcheninov A.G."/>
            <person name="Klukina A."/>
            <person name="Merkel A.Y."/>
        </authorList>
    </citation>
    <scope>NUCLEOTIDE SEQUENCE [LARGE SCALE GENOMIC DNA]</scope>
    <source>
        <strain evidence="3 4">4213-co</strain>
    </source>
</reference>
<protein>
    <submittedName>
        <fullName evidence="3">DUF5591 domain-containing protein</fullName>
    </submittedName>
</protein>
<organism evidence="3 4">
    <name type="scientific">Ignisphaera cupida</name>
    <dbReference type="NCBI Taxonomy" id="3050454"/>
    <lineage>
        <taxon>Archaea</taxon>
        <taxon>Thermoproteota</taxon>
        <taxon>Thermoprotei</taxon>
        <taxon>Desulfurococcales</taxon>
        <taxon>Desulfurococcaceae</taxon>
        <taxon>Ignisphaera</taxon>
    </lineage>
</organism>
<dbReference type="GO" id="GO:0008033">
    <property type="term" value="P:tRNA processing"/>
    <property type="evidence" value="ECO:0007669"/>
    <property type="project" value="UniProtKB-KW"/>
</dbReference>
<dbReference type="SUPFAM" id="SSF52141">
    <property type="entry name" value="Uracil-DNA glycosylase-like"/>
    <property type="match status" value="1"/>
</dbReference>
<comment type="caution">
    <text evidence="3">The sequence shown here is derived from an EMBL/GenBank/DDBJ whole genome shotgun (WGS) entry which is preliminary data.</text>
</comment>
<dbReference type="Pfam" id="PF17884">
    <property type="entry name" value="DUF5591"/>
    <property type="match status" value="1"/>
</dbReference>
<keyword evidence="4" id="KW-1185">Reference proteome</keyword>
<evidence type="ECO:0000259" key="2">
    <source>
        <dbReference type="Pfam" id="PF17884"/>
    </source>
</evidence>
<evidence type="ECO:0000313" key="3">
    <source>
        <dbReference type="EMBL" id="MDK6027868.1"/>
    </source>
</evidence>
<proteinExistence type="predicted"/>
<dbReference type="EMBL" id="JASNVW010000001">
    <property type="protein sequence ID" value="MDK6027868.1"/>
    <property type="molecule type" value="Genomic_DNA"/>
</dbReference>
<keyword evidence="1" id="KW-0819">tRNA processing</keyword>
<sequence length="214" mass="25398">MYSSLERLYIDYLYSVFGFYAENLLSIEPGRIILRNTEKSNLFEHEHVITWHNFLLEIFHSKFTQRRYALILPCSSVKPYRLSPTHQIVEKRLSNSYAHNKIQVYVLSEPMILVPRELDIYYPFANYDYPPKELDQKHRNMFIEILSNVLKKLEYHKHIVAFLPKHHMNILQNALYGCGQCVDVTIYEYGKKAFQQIKKVVDYLIDLVANDTSS</sequence>
<evidence type="ECO:0000313" key="4">
    <source>
        <dbReference type="Proteomes" id="UP001529235"/>
    </source>
</evidence>